<dbReference type="Pfam" id="PF04456">
    <property type="entry name" value="DUF503"/>
    <property type="match status" value="1"/>
</dbReference>
<keyword evidence="2" id="KW-1185">Reference proteome</keyword>
<dbReference type="InterPro" id="IPR007546">
    <property type="entry name" value="DUF503"/>
</dbReference>
<dbReference type="Gene3D" id="3.30.70.1120">
    <property type="entry name" value="TT1725-like"/>
    <property type="match status" value="1"/>
</dbReference>
<dbReference type="EMBL" id="JBHTKJ010000012">
    <property type="protein sequence ID" value="MFD1037944.1"/>
    <property type="molecule type" value="Genomic_DNA"/>
</dbReference>
<evidence type="ECO:0000313" key="2">
    <source>
        <dbReference type="Proteomes" id="UP001597040"/>
    </source>
</evidence>
<dbReference type="InterPro" id="IPR036746">
    <property type="entry name" value="TT1725-like_sf"/>
</dbReference>
<accession>A0ABW3LKY5</accession>
<dbReference type="PANTHER" id="PTHR36441:SF1">
    <property type="entry name" value="DUF503 DOMAIN-CONTAINING PROTEIN"/>
    <property type="match status" value="1"/>
</dbReference>
<comment type="caution">
    <text evidence="1">The sequence shown here is derived from an EMBL/GenBank/DDBJ whole genome shotgun (WGS) entry which is preliminary data.</text>
</comment>
<organism evidence="1 2">
    <name type="scientific">Virgibacillus byunsanensis</name>
    <dbReference type="NCBI Taxonomy" id="570945"/>
    <lineage>
        <taxon>Bacteria</taxon>
        <taxon>Bacillati</taxon>
        <taxon>Bacillota</taxon>
        <taxon>Bacilli</taxon>
        <taxon>Bacillales</taxon>
        <taxon>Bacillaceae</taxon>
        <taxon>Virgibacillus</taxon>
    </lineage>
</organism>
<name>A0ABW3LKY5_9BACI</name>
<sequence length="92" mass="10611">MIVFAEVECILYEGQSLKAKRSVIKPVLAKLRKELNVAVTELDYHNLWQRTKFGIVTISNDKIHAEQVVQEALRIIDTYPTLERTITNVEEV</sequence>
<protein>
    <submittedName>
        <fullName evidence="1">DUF503 domain-containing protein</fullName>
    </submittedName>
</protein>
<evidence type="ECO:0000313" key="1">
    <source>
        <dbReference type="EMBL" id="MFD1037944.1"/>
    </source>
</evidence>
<dbReference type="Proteomes" id="UP001597040">
    <property type="component" value="Unassembled WGS sequence"/>
</dbReference>
<dbReference type="SUPFAM" id="SSF103007">
    <property type="entry name" value="Hypothetical protein TT1725"/>
    <property type="match status" value="1"/>
</dbReference>
<proteinExistence type="predicted"/>
<dbReference type="RefSeq" id="WP_390360465.1">
    <property type="nucleotide sequence ID" value="NZ_JBHTKJ010000012.1"/>
</dbReference>
<dbReference type="PANTHER" id="PTHR36441">
    <property type="entry name" value="HYPOTHETICAL CYTOSOLIC PROTEIN"/>
    <property type="match status" value="1"/>
</dbReference>
<gene>
    <name evidence="1" type="ORF">ACFQ3N_05920</name>
</gene>
<reference evidence="2" key="1">
    <citation type="journal article" date="2019" name="Int. J. Syst. Evol. Microbiol.">
        <title>The Global Catalogue of Microorganisms (GCM) 10K type strain sequencing project: providing services to taxonomists for standard genome sequencing and annotation.</title>
        <authorList>
            <consortium name="The Broad Institute Genomics Platform"/>
            <consortium name="The Broad Institute Genome Sequencing Center for Infectious Disease"/>
            <person name="Wu L."/>
            <person name="Ma J."/>
        </authorList>
    </citation>
    <scope>NUCLEOTIDE SEQUENCE [LARGE SCALE GENOMIC DNA]</scope>
    <source>
        <strain evidence="2">CCUG 56754</strain>
    </source>
</reference>